<accession>A0A5M9N3A4</accession>
<dbReference type="PROSITE" id="PS50082">
    <property type="entry name" value="WD_REPEATS_2"/>
    <property type="match status" value="7"/>
</dbReference>
<dbReference type="InterPro" id="IPR015943">
    <property type="entry name" value="WD40/YVTN_repeat-like_dom_sf"/>
</dbReference>
<dbReference type="PROSITE" id="PS50837">
    <property type="entry name" value="NACHT"/>
    <property type="match status" value="1"/>
</dbReference>
<feature type="repeat" description="WD" evidence="3">
    <location>
        <begin position="678"/>
        <end position="719"/>
    </location>
</feature>
<dbReference type="PROSITE" id="PS50294">
    <property type="entry name" value="WD_REPEATS_REGION"/>
    <property type="match status" value="7"/>
</dbReference>
<dbReference type="AlphaFoldDB" id="A0A5M9N3A4"/>
<dbReference type="InterPro" id="IPR027417">
    <property type="entry name" value="P-loop_NTPase"/>
</dbReference>
<dbReference type="InterPro" id="IPR001680">
    <property type="entry name" value="WD40_rpt"/>
</dbReference>
<reference evidence="5 6" key="1">
    <citation type="submission" date="2019-08" db="EMBL/GenBank/DDBJ databases">
        <title>The genome sequence of a newly discovered highly antifungal drug resistant Aspergillus species, Aspergillus tanneri NIH 1004.</title>
        <authorList>
            <person name="Mounaud S."/>
            <person name="Singh I."/>
            <person name="Joardar V."/>
            <person name="Pakala S."/>
            <person name="Pakala S."/>
            <person name="Venepally P."/>
            <person name="Chung J.K."/>
            <person name="Losada L."/>
            <person name="Nierman W.C."/>
        </authorList>
    </citation>
    <scope>NUCLEOTIDE SEQUENCE [LARGE SCALE GENOMIC DNA]</scope>
    <source>
        <strain evidence="5 6">NIH1004</strain>
    </source>
</reference>
<evidence type="ECO:0000313" key="5">
    <source>
        <dbReference type="EMBL" id="KAA8651673.1"/>
    </source>
</evidence>
<dbReference type="SUPFAM" id="SSF50978">
    <property type="entry name" value="WD40 repeat-like"/>
    <property type="match status" value="1"/>
</dbReference>
<dbReference type="PROSITE" id="PS00678">
    <property type="entry name" value="WD_REPEATS_1"/>
    <property type="match status" value="7"/>
</dbReference>
<dbReference type="InterPro" id="IPR056884">
    <property type="entry name" value="NPHP3-like_N"/>
</dbReference>
<dbReference type="Gene3D" id="2.130.10.10">
    <property type="entry name" value="YVTN repeat-like/Quinoprotein amine dehydrogenase"/>
    <property type="match status" value="4"/>
</dbReference>
<proteinExistence type="predicted"/>
<protein>
    <recommendedName>
        <fullName evidence="4">NACHT domain-containing protein</fullName>
    </recommendedName>
</protein>
<evidence type="ECO:0000256" key="3">
    <source>
        <dbReference type="PROSITE-ProRule" id="PRU00221"/>
    </source>
</evidence>
<dbReference type="Pfam" id="PF00400">
    <property type="entry name" value="WD40"/>
    <property type="match status" value="8"/>
</dbReference>
<dbReference type="InterPro" id="IPR036322">
    <property type="entry name" value="WD40_repeat_dom_sf"/>
</dbReference>
<dbReference type="SMART" id="SM00320">
    <property type="entry name" value="WD40"/>
    <property type="match status" value="7"/>
</dbReference>
<dbReference type="InterPro" id="IPR019775">
    <property type="entry name" value="WD40_repeat_CS"/>
</dbReference>
<feature type="repeat" description="WD" evidence="3">
    <location>
        <begin position="636"/>
        <end position="677"/>
    </location>
</feature>
<dbReference type="SUPFAM" id="SSF52540">
    <property type="entry name" value="P-loop containing nucleoside triphosphate hydrolases"/>
    <property type="match status" value="1"/>
</dbReference>
<dbReference type="RefSeq" id="XP_033431034.1">
    <property type="nucleotide sequence ID" value="XM_033565277.1"/>
</dbReference>
<evidence type="ECO:0000256" key="1">
    <source>
        <dbReference type="ARBA" id="ARBA00022574"/>
    </source>
</evidence>
<evidence type="ECO:0000313" key="6">
    <source>
        <dbReference type="Proteomes" id="UP000324241"/>
    </source>
</evidence>
<feature type="repeat" description="WD" evidence="3">
    <location>
        <begin position="833"/>
        <end position="886"/>
    </location>
</feature>
<feature type="repeat" description="WD" evidence="3">
    <location>
        <begin position="887"/>
        <end position="928"/>
    </location>
</feature>
<feature type="repeat" description="WD" evidence="3">
    <location>
        <begin position="791"/>
        <end position="832"/>
    </location>
</feature>
<dbReference type="Pfam" id="PF24883">
    <property type="entry name" value="NPHP3_N"/>
    <property type="match status" value="1"/>
</dbReference>
<dbReference type="GeneID" id="54323271"/>
<dbReference type="OrthoDB" id="674604at2759"/>
<evidence type="ECO:0000256" key="2">
    <source>
        <dbReference type="ARBA" id="ARBA00022737"/>
    </source>
</evidence>
<dbReference type="PANTHER" id="PTHR19848:SF8">
    <property type="entry name" value="F-BOX AND WD REPEAT DOMAIN CONTAINING 7"/>
    <property type="match status" value="1"/>
</dbReference>
<dbReference type="Proteomes" id="UP000324241">
    <property type="component" value="Unassembled WGS sequence"/>
</dbReference>
<dbReference type="EMBL" id="QUQM01000002">
    <property type="protein sequence ID" value="KAA8651673.1"/>
    <property type="molecule type" value="Genomic_DNA"/>
</dbReference>
<dbReference type="InterPro" id="IPR020472">
    <property type="entry name" value="WD40_PAC1"/>
</dbReference>
<keyword evidence="2" id="KW-0677">Repeat</keyword>
<name>A0A5M9N3A4_9EURO</name>
<gene>
    <name evidence="5" type="ORF">ATNIH1004_000569</name>
</gene>
<evidence type="ECO:0000259" key="4">
    <source>
        <dbReference type="PROSITE" id="PS50837"/>
    </source>
</evidence>
<dbReference type="VEuPathDB" id="FungiDB:EYZ11_013498"/>
<dbReference type="VEuPathDB" id="FungiDB:EYZ11_012401"/>
<feature type="domain" description="NACHT" evidence="4">
    <location>
        <begin position="76"/>
        <end position="214"/>
    </location>
</feature>
<feature type="repeat" description="WD" evidence="3">
    <location>
        <begin position="594"/>
        <end position="635"/>
    </location>
</feature>
<dbReference type="PANTHER" id="PTHR19848">
    <property type="entry name" value="WD40 REPEAT PROTEIN"/>
    <property type="match status" value="1"/>
</dbReference>
<feature type="repeat" description="WD" evidence="3">
    <location>
        <begin position="720"/>
        <end position="761"/>
    </location>
</feature>
<dbReference type="InterPro" id="IPR007111">
    <property type="entry name" value="NACHT_NTPase"/>
</dbReference>
<dbReference type="Gene3D" id="3.40.50.300">
    <property type="entry name" value="P-loop containing nucleotide triphosphate hydrolases"/>
    <property type="match status" value="1"/>
</dbReference>
<dbReference type="PRINTS" id="PR00320">
    <property type="entry name" value="GPROTEINBRPT"/>
</dbReference>
<dbReference type="CDD" id="cd00200">
    <property type="entry name" value="WD40"/>
    <property type="match status" value="1"/>
</dbReference>
<sequence length="956" mass="107495">MTPTASFAGHNAGFQVGQNTGQIHNYFNQTDDSKATNPELDKKRIEEEKGGLLQDSYRWVLNHEDFQRWRDVPDGQLLWIKGDPGKGKTMLICGIIDELSKTIEDNINIAYFFCQANNSRINSATAVLRGLIYMLGKQQPSLYTYIPTRFLDNENGWFELCDVFRDILKDSAIRSTYLIIDALDECTIDQERLLRFLKEHSSSHPRVKWIVSSRNWPSIEKYLDSTTGIRLQLELNEHNLSAAVDLFVKYKVDELSKRNKYRMEKRKIVKDHLTANAKGTFLWVALVCKQLENVPERHLQKKLKEFPPGLDEFYQRMFCIISSLNDDAELCMSLLGIITTVYRPITLDELLSYLKSQDEITGDGELQDIVRLCGSFLVLRERTISLVHQSAQDFLLNRVSQKIYPNGAQEIHYSIFSQSLQALHTTLRRDIYNLGDPAFPMSQVKPPDPDPLATVRYACVYWVDHLYNYFRSKENEPLEDATLLEDFLCQDLVYWLEALSLSRSLSEGAVLMLKLEGLLKTRTQNKQLTDRVQDAYRFILYHKAMIEKYPLQVHSSALVFSPRSSITRNQYEQPDWIIGIANLEESWGACLQTLEGHNGSVNSVVFSPDSQRLASASSDETVKVWDTSSGQCLHTLEGYNSSVNSVVFSPDSQQLTSTSFDETVKVWDASSGQCLHTLEGHNGLVSSVVFSPDSQRLASASVDETVKVWDSSSGQCLNTLEGHNGSVISVVFSPDSQWLASASGDETVKVWDTSSGQCLHTLEGHNGWARLCLRDETSRLGYQHGQCLHTLEGHNGWVSSVVFSPNSQRLASASFDKTVKVWDSSSGQCLNTLEGHNGSVISVVFSPDSQWLASASGDETVKRLASASSDQTVKVWDASSGQCLHILEGHNGSVYSVVFSPDSQQLASASYDETAKVWDSSSGQCLHTLDGSDYLYIQDRYPLKQILKHCVLKGLV</sequence>
<keyword evidence="1 3" id="KW-0853">WD repeat</keyword>
<organism evidence="5 6">
    <name type="scientific">Aspergillus tanneri</name>
    <dbReference type="NCBI Taxonomy" id="1220188"/>
    <lineage>
        <taxon>Eukaryota</taxon>
        <taxon>Fungi</taxon>
        <taxon>Dikarya</taxon>
        <taxon>Ascomycota</taxon>
        <taxon>Pezizomycotina</taxon>
        <taxon>Eurotiomycetes</taxon>
        <taxon>Eurotiomycetidae</taxon>
        <taxon>Eurotiales</taxon>
        <taxon>Aspergillaceae</taxon>
        <taxon>Aspergillus</taxon>
        <taxon>Aspergillus subgen. Circumdati</taxon>
    </lineage>
</organism>
<comment type="caution">
    <text evidence="5">The sequence shown here is derived from an EMBL/GenBank/DDBJ whole genome shotgun (WGS) entry which is preliminary data.</text>
</comment>